<organism evidence="2 3">
    <name type="scientific">Nitrospirillum amazonense</name>
    <dbReference type="NCBI Taxonomy" id="28077"/>
    <lineage>
        <taxon>Bacteria</taxon>
        <taxon>Pseudomonadati</taxon>
        <taxon>Pseudomonadota</taxon>
        <taxon>Alphaproteobacteria</taxon>
        <taxon>Rhodospirillales</taxon>
        <taxon>Azospirillaceae</taxon>
        <taxon>Nitrospirillum</taxon>
    </lineage>
</organism>
<sequence>MSRMSEVTFATIIAFYGVLTANMDFLTGAIPVFVFCMVLALDGGKRS</sequence>
<name>A0A560ICT9_9PROT</name>
<keyword evidence="1" id="KW-0472">Membrane</keyword>
<dbReference type="Proteomes" id="UP000318050">
    <property type="component" value="Unassembled WGS sequence"/>
</dbReference>
<proteinExistence type="predicted"/>
<dbReference type="EMBL" id="VITT01000013">
    <property type="protein sequence ID" value="TWB56135.1"/>
    <property type="molecule type" value="Genomic_DNA"/>
</dbReference>
<protein>
    <submittedName>
        <fullName evidence="2">Uncharacterized protein</fullName>
    </submittedName>
</protein>
<keyword evidence="1" id="KW-1133">Transmembrane helix</keyword>
<reference evidence="2 3" key="1">
    <citation type="submission" date="2019-06" db="EMBL/GenBank/DDBJ databases">
        <title>Genomic Encyclopedia of Type Strains, Phase IV (KMG-V): Genome sequencing to study the core and pangenomes of soil and plant-associated prokaryotes.</title>
        <authorList>
            <person name="Whitman W."/>
        </authorList>
    </citation>
    <scope>NUCLEOTIDE SEQUENCE [LARGE SCALE GENOMIC DNA]</scope>
    <source>
        <strain evidence="2 3">BR 11140</strain>
    </source>
</reference>
<accession>A0A560ICT9</accession>
<gene>
    <name evidence="2" type="ORF">FBZ92_113129</name>
</gene>
<evidence type="ECO:0000313" key="2">
    <source>
        <dbReference type="EMBL" id="TWB56135.1"/>
    </source>
</evidence>
<evidence type="ECO:0000256" key="1">
    <source>
        <dbReference type="SAM" id="Phobius"/>
    </source>
</evidence>
<keyword evidence="1" id="KW-0812">Transmembrane</keyword>
<dbReference type="AlphaFoldDB" id="A0A560ICT9"/>
<evidence type="ECO:0000313" key="3">
    <source>
        <dbReference type="Proteomes" id="UP000318050"/>
    </source>
</evidence>
<comment type="caution">
    <text evidence="2">The sequence shown here is derived from an EMBL/GenBank/DDBJ whole genome shotgun (WGS) entry which is preliminary data.</text>
</comment>
<feature type="transmembrane region" description="Helical" evidence="1">
    <location>
        <begin position="12"/>
        <end position="41"/>
    </location>
</feature>